<dbReference type="Pfam" id="PF13622">
    <property type="entry name" value="4HBT_3"/>
    <property type="match status" value="1"/>
</dbReference>
<gene>
    <name evidence="2" type="ORF">HER39_10110</name>
</gene>
<comment type="caution">
    <text evidence="2">The sequence shown here is derived from an EMBL/GenBank/DDBJ whole genome shotgun (WGS) entry which is preliminary data.</text>
</comment>
<name>A0ABX1JPF4_9MICC</name>
<dbReference type="InterPro" id="IPR049449">
    <property type="entry name" value="TesB_ACOT8-like_N"/>
</dbReference>
<organism evidence="2 3">
    <name type="scientific">Arthrobacter deserti</name>
    <dbReference type="NCBI Taxonomy" id="1742687"/>
    <lineage>
        <taxon>Bacteria</taxon>
        <taxon>Bacillati</taxon>
        <taxon>Actinomycetota</taxon>
        <taxon>Actinomycetes</taxon>
        <taxon>Micrococcales</taxon>
        <taxon>Micrococcaceae</taxon>
        <taxon>Arthrobacter</taxon>
    </lineage>
</organism>
<feature type="domain" description="Acyl-CoA thioesterase-like N-terminal HotDog" evidence="1">
    <location>
        <begin position="40"/>
        <end position="121"/>
    </location>
</feature>
<feature type="non-terminal residue" evidence="2">
    <location>
        <position position="200"/>
    </location>
</feature>
<accession>A0ABX1JPF4</accession>
<proteinExistence type="predicted"/>
<dbReference type="Proteomes" id="UP000523795">
    <property type="component" value="Unassembled WGS sequence"/>
</dbReference>
<evidence type="ECO:0000313" key="3">
    <source>
        <dbReference type="Proteomes" id="UP000523795"/>
    </source>
</evidence>
<dbReference type="Gene3D" id="2.40.160.210">
    <property type="entry name" value="Acyl-CoA thioesterase, double hotdog domain"/>
    <property type="match status" value="1"/>
</dbReference>
<reference evidence="2 3" key="1">
    <citation type="submission" date="2020-04" db="EMBL/GenBank/DDBJ databases">
        <authorList>
            <person name="Liu S."/>
        </authorList>
    </citation>
    <scope>NUCLEOTIDE SEQUENCE [LARGE SCALE GENOMIC DNA]</scope>
    <source>
        <strain evidence="2 3">CGMCC 1.15091</strain>
    </source>
</reference>
<keyword evidence="3" id="KW-1185">Reference proteome</keyword>
<dbReference type="EMBL" id="JAAZSR010000143">
    <property type="protein sequence ID" value="NKX50913.1"/>
    <property type="molecule type" value="Genomic_DNA"/>
</dbReference>
<evidence type="ECO:0000313" key="2">
    <source>
        <dbReference type="EMBL" id="NKX50913.1"/>
    </source>
</evidence>
<evidence type="ECO:0000259" key="1">
    <source>
        <dbReference type="Pfam" id="PF13622"/>
    </source>
</evidence>
<protein>
    <submittedName>
        <fullName evidence="2">Thioesterase family protein</fullName>
    </submittedName>
</protein>
<sequence>MPESLPAATEHIGAAGEPVPAAYYVRLAGNRFHSTLHSQGAWNAHEQHMAPASGLLIHEVLRRHPRPEMVISQATFEILGLIHGGEFEVRTEGVRPGRTIELIEATLSGNGRPAVRALIWRLLTADTADVAGTDGGLLRPPADCPPYLMARDWEGGFVRSVEFRTAYDGGPGRRAAWLRSAPALVEGEDSPPLARYVGVV</sequence>
<dbReference type="InterPro" id="IPR042171">
    <property type="entry name" value="Acyl-CoA_hotdog"/>
</dbReference>